<protein>
    <submittedName>
        <fullName evidence="3">Glucose dehydrogenase</fullName>
    </submittedName>
    <submittedName>
        <fullName evidence="2">Glucose/sorbosone dehydrogenase</fullName>
    </submittedName>
</protein>
<dbReference type="PANTHER" id="PTHR19328:SF13">
    <property type="entry name" value="HIPL1 PROTEIN"/>
    <property type="match status" value="1"/>
</dbReference>
<reference evidence="5" key="2">
    <citation type="submission" date="2016-05" db="EMBL/GenBank/DDBJ databases">
        <authorList>
            <person name="Dupont C."/>
            <person name="Santoro A."/>
        </authorList>
    </citation>
    <scope>NUCLEOTIDE SEQUENCE [LARGE SCALE GENOMIC DNA]</scope>
    <source>
        <strain evidence="5">U25</strain>
    </source>
</reference>
<dbReference type="Proteomes" id="UP000241022">
    <property type="component" value="Unassembled WGS sequence"/>
</dbReference>
<dbReference type="KEGG" id="nbv:T478_1286"/>
<dbReference type="InterPro" id="IPR011041">
    <property type="entry name" value="Quinoprot_gluc/sorb_DH_b-prop"/>
</dbReference>
<evidence type="ECO:0000313" key="4">
    <source>
        <dbReference type="Proteomes" id="UP000030944"/>
    </source>
</evidence>
<dbReference type="AlphaFoldDB" id="A0A0A7V991"/>
<keyword evidence="5" id="KW-1185">Reference proteome</keyword>
<evidence type="ECO:0000313" key="5">
    <source>
        <dbReference type="Proteomes" id="UP000241022"/>
    </source>
</evidence>
<accession>A0A0A7V991</accession>
<dbReference type="RefSeq" id="WP_048106138.1">
    <property type="nucleotide sequence ID" value="NZ_CP007026.1"/>
</dbReference>
<dbReference type="STRING" id="1410606.T478_1286"/>
<reference evidence="2 4" key="1">
    <citation type="journal article" date="2015" name="Proc. Natl. Acad. Sci. U.S.A.">
        <title>Genomic and proteomic characterization of "Candidatus Nitrosopelagicus brevis": An ammonia-oxidizing archaeon from the open ocean.</title>
        <authorList>
            <person name="Santoro A.E."/>
            <person name="Dupont C.L."/>
            <person name="Richter R.A."/>
            <person name="Craig M.T."/>
            <person name="Carini P."/>
            <person name="McIlvin M.R."/>
            <person name="Yang Y."/>
            <person name="Orsi W.D."/>
            <person name="Moran D.M."/>
            <person name="Saito M.A."/>
        </authorList>
    </citation>
    <scope>NUCLEOTIDE SEQUENCE [LARGE SCALE GENOMIC DNA]</scope>
    <source>
        <strain evidence="2">CN25</strain>
        <strain evidence="4">V2</strain>
    </source>
</reference>
<dbReference type="Proteomes" id="UP000030944">
    <property type="component" value="Chromosome"/>
</dbReference>
<sequence length="370" mass="40697">MLPRYRKFQIVGIAGALLFSAVVLTDTLPSNSPPLPEPIIQNVSTESVEIVATNFDKPWSIAFDDDRIFVSEKSGKIQIVTSSGVLDSPLITLRTPEIFGGGLLGITTHPDFTNNHFLYAYHTYEENEKLWNKVIRITEKDNKSTEIITILDKIPGSAFSNGGVIKFGPDGKLYVGTGSVSDFLNESQNLNSLAGKILRLNDDGTIPSDNPYEESYVFTLGHRNPTGFAWNNLGTMFATESGPTKNDEINLITAGSNYGWPEVQCFSNNDNFVNPLECFDPGLEPGGIIFYSGDKLDINDEMILASQKATNLFKVQISENDVNLERILSGLGRIRDVAQGPDGYVYIITTNTDGKAFPAPDDDKLLRILK</sequence>
<dbReference type="SUPFAM" id="SSF50952">
    <property type="entry name" value="Soluble quinoprotein glucose dehydrogenase"/>
    <property type="match status" value="1"/>
</dbReference>
<gene>
    <name evidence="3" type="ORF">A7X95_07305</name>
    <name evidence="2" type="ORF">T478_1286</name>
</gene>
<dbReference type="EMBL" id="LXWN01000003">
    <property type="protein sequence ID" value="PTL87111.1"/>
    <property type="molecule type" value="Genomic_DNA"/>
</dbReference>
<evidence type="ECO:0000259" key="1">
    <source>
        <dbReference type="Pfam" id="PF07995"/>
    </source>
</evidence>
<dbReference type="Gene3D" id="2.120.10.30">
    <property type="entry name" value="TolB, C-terminal domain"/>
    <property type="match status" value="1"/>
</dbReference>
<dbReference type="PANTHER" id="PTHR19328">
    <property type="entry name" value="HEDGEHOG-INTERACTING PROTEIN"/>
    <property type="match status" value="1"/>
</dbReference>
<reference evidence="3 5" key="4">
    <citation type="submission" date="2018-04" db="EMBL/GenBank/DDBJ databases">
        <title>Transcriptomics of ammonia oxidizing archaea.</title>
        <authorList>
            <person name="Carini P."/>
        </authorList>
    </citation>
    <scope>NUCLEOTIDE SEQUENCE [LARGE SCALE GENOMIC DNA]</scope>
    <source>
        <strain evidence="3 5">U25</strain>
    </source>
</reference>
<evidence type="ECO:0000313" key="3">
    <source>
        <dbReference type="EMBL" id="PTL87111.1"/>
    </source>
</evidence>
<dbReference type="InterPro" id="IPR012938">
    <property type="entry name" value="Glc/Sorbosone_DH"/>
</dbReference>
<dbReference type="Pfam" id="PF07995">
    <property type="entry name" value="GSDH"/>
    <property type="match status" value="1"/>
</dbReference>
<evidence type="ECO:0000313" key="2">
    <source>
        <dbReference type="EMBL" id="AJA93225.1"/>
    </source>
</evidence>
<reference evidence="3" key="3">
    <citation type="submission" date="2016-05" db="EMBL/GenBank/DDBJ databases">
        <authorList>
            <person name="Lavstsen T."/>
            <person name="Jespersen J.S."/>
        </authorList>
    </citation>
    <scope>NUCLEOTIDE SEQUENCE [LARGE SCALE GENOMIC DNA]</scope>
    <source>
        <strain evidence="3">U25</strain>
    </source>
</reference>
<organism evidence="2 4">
    <name type="scientific">Candidatus Nitrosopelagicus brevis</name>
    <dbReference type="NCBI Taxonomy" id="1410606"/>
    <lineage>
        <taxon>Archaea</taxon>
        <taxon>Nitrososphaerota</taxon>
    </lineage>
</organism>
<dbReference type="OrthoDB" id="6744at2157"/>
<name>A0A0A7V991_9ARCH</name>
<feature type="domain" description="Glucose/Sorbosone dehydrogenase" evidence="1">
    <location>
        <begin position="55"/>
        <end position="355"/>
    </location>
</feature>
<proteinExistence type="predicted"/>
<dbReference type="GeneID" id="24817166"/>
<dbReference type="InterPro" id="IPR011042">
    <property type="entry name" value="6-blade_b-propeller_TolB-like"/>
</dbReference>
<dbReference type="HOGENOM" id="CLU_012253_0_0_2"/>
<dbReference type="EMBL" id="CP007026">
    <property type="protein sequence ID" value="AJA93225.1"/>
    <property type="molecule type" value="Genomic_DNA"/>
</dbReference>